<evidence type="ECO:0000313" key="1">
    <source>
        <dbReference type="EMBL" id="QHU07988.1"/>
    </source>
</evidence>
<accession>A0A6C0JVQ7</accession>
<dbReference type="EMBL" id="MN740694">
    <property type="protein sequence ID" value="QHU07988.1"/>
    <property type="molecule type" value="Genomic_DNA"/>
</dbReference>
<sequence>MSQKSEEQLNQELIKKLAAEDRKHAIKDDIKHYHRFKRDDSFLESRTFRKGLECGCRRHQELANKIDAMEDGEEKDTKTFKGLFKIHIDDIKSHLEKQKNENV</sequence>
<name>A0A6C0JVQ7_9ZZZZ</name>
<reference evidence="1" key="1">
    <citation type="journal article" date="2020" name="Nature">
        <title>Giant virus diversity and host interactions through global metagenomics.</title>
        <authorList>
            <person name="Schulz F."/>
            <person name="Roux S."/>
            <person name="Paez-Espino D."/>
            <person name="Jungbluth S."/>
            <person name="Walsh D.A."/>
            <person name="Denef V.J."/>
            <person name="McMahon K.D."/>
            <person name="Konstantinidis K.T."/>
            <person name="Eloe-Fadrosh E.A."/>
            <person name="Kyrpides N.C."/>
            <person name="Woyke T."/>
        </authorList>
    </citation>
    <scope>NUCLEOTIDE SEQUENCE</scope>
    <source>
        <strain evidence="1">GVMAG-S-1062768-28</strain>
    </source>
</reference>
<organism evidence="1">
    <name type="scientific">viral metagenome</name>
    <dbReference type="NCBI Taxonomy" id="1070528"/>
    <lineage>
        <taxon>unclassified sequences</taxon>
        <taxon>metagenomes</taxon>
        <taxon>organismal metagenomes</taxon>
    </lineage>
</organism>
<protein>
    <submittedName>
        <fullName evidence="1">Uncharacterized protein</fullName>
    </submittedName>
</protein>
<dbReference type="AlphaFoldDB" id="A0A6C0JVQ7"/>
<proteinExistence type="predicted"/>